<evidence type="ECO:0000313" key="2">
    <source>
        <dbReference type="Proteomes" id="UP000001022"/>
    </source>
</evidence>
<evidence type="ECO:0000313" key="1">
    <source>
        <dbReference type="EMBL" id="AAP96083.1"/>
    </source>
</evidence>
<dbReference type="KEGG" id="hdu:HD_1248"/>
<proteinExistence type="predicted"/>
<dbReference type="Proteomes" id="UP000001022">
    <property type="component" value="Chromosome"/>
</dbReference>
<sequence length="31" mass="3724">MQARHVSLQYIIRNLISKSKIKTHRLLYLEA</sequence>
<dbReference type="AlphaFoldDB" id="Q7VLY7"/>
<dbReference type="HOGENOM" id="CLU_3396779_0_0_6"/>
<keyword evidence="2" id="KW-1185">Reference proteome</keyword>
<accession>Q7VLY7</accession>
<organism evidence="1 2">
    <name type="scientific">Haemophilus ducreyi (strain 35000HP / ATCC 700724)</name>
    <dbReference type="NCBI Taxonomy" id="233412"/>
    <lineage>
        <taxon>Bacteria</taxon>
        <taxon>Pseudomonadati</taxon>
        <taxon>Pseudomonadota</taxon>
        <taxon>Gammaproteobacteria</taxon>
        <taxon>Pasteurellales</taxon>
        <taxon>Pasteurellaceae</taxon>
        <taxon>Haemophilus</taxon>
    </lineage>
</organism>
<name>Q7VLY7_HAEDU</name>
<gene>
    <name evidence="1" type="ordered locus">HD_1248</name>
</gene>
<dbReference type="EMBL" id="AE017143">
    <property type="protein sequence ID" value="AAP96083.1"/>
    <property type="molecule type" value="Genomic_DNA"/>
</dbReference>
<reference evidence="2" key="1">
    <citation type="submission" date="2003-06" db="EMBL/GenBank/DDBJ databases">
        <title>The complete genome sequence of Haemophilus ducreyi.</title>
        <authorList>
            <person name="Munson R.S. Jr."/>
            <person name="Ray W.C."/>
            <person name="Mahairas G."/>
            <person name="Sabo P."/>
            <person name="Mungur R."/>
            <person name="Johnson L."/>
            <person name="Nguyen D."/>
            <person name="Wang J."/>
            <person name="Forst C."/>
            <person name="Hood L."/>
        </authorList>
    </citation>
    <scope>NUCLEOTIDE SEQUENCE [LARGE SCALE GENOMIC DNA]</scope>
    <source>
        <strain evidence="2">35000HP / ATCC 700724</strain>
    </source>
</reference>
<protein>
    <submittedName>
        <fullName evidence="1">Uncharacterized protein</fullName>
    </submittedName>
</protein>